<evidence type="ECO:0000313" key="2">
    <source>
        <dbReference type="Proteomes" id="UP000467006"/>
    </source>
</evidence>
<dbReference type="AlphaFoldDB" id="A0A7I7JWA8"/>
<keyword evidence="2" id="KW-1185">Reference proteome</keyword>
<name>A0A7I7JWA8_9MYCO</name>
<dbReference type="EMBL" id="AP022563">
    <property type="protein sequence ID" value="BBX16120.1"/>
    <property type="molecule type" value="Genomic_DNA"/>
</dbReference>
<protein>
    <submittedName>
        <fullName evidence="1">Uncharacterized protein</fullName>
    </submittedName>
</protein>
<reference evidence="1 2" key="1">
    <citation type="journal article" date="2019" name="Emerg. Microbes Infect.">
        <title>Comprehensive subspecies identification of 175 nontuberculous mycobacteria species based on 7547 genomic profiles.</title>
        <authorList>
            <person name="Matsumoto Y."/>
            <person name="Kinjo T."/>
            <person name="Motooka D."/>
            <person name="Nabeya D."/>
            <person name="Jung N."/>
            <person name="Uechi K."/>
            <person name="Horii T."/>
            <person name="Iida T."/>
            <person name="Fujita J."/>
            <person name="Nakamura S."/>
        </authorList>
    </citation>
    <scope>NUCLEOTIDE SEQUENCE [LARGE SCALE GENOMIC DNA]</scope>
    <source>
        <strain evidence="1 2">JCM 6396</strain>
    </source>
</reference>
<organism evidence="1 2">
    <name type="scientific">Mycolicibacterium duvalii</name>
    <dbReference type="NCBI Taxonomy" id="39688"/>
    <lineage>
        <taxon>Bacteria</taxon>
        <taxon>Bacillati</taxon>
        <taxon>Actinomycetota</taxon>
        <taxon>Actinomycetes</taxon>
        <taxon>Mycobacteriales</taxon>
        <taxon>Mycobacteriaceae</taxon>
        <taxon>Mycolicibacterium</taxon>
    </lineage>
</organism>
<dbReference type="KEGG" id="mdu:MDUV_09800"/>
<evidence type="ECO:0000313" key="1">
    <source>
        <dbReference type="EMBL" id="BBX16120.1"/>
    </source>
</evidence>
<accession>A0A7I7JWA8</accession>
<sequence length="188" mass="19531">MSPLSKPVSGFQTFPESAAPPARACRYTMVVLANDGADAVQAAGGLLFDRAGAGWIVDVRTALPADDTAFRILGVPVGTFADAAEAREEWPDALVVSGKLHRQDAAVRDLFHQAANNIGTEVAMWGGRWPRDLGQGAVRVEHRLSHAAVAFKSHAMAAAGLPPDAGATEEFNSGTTGFALAGARVASP</sequence>
<proteinExistence type="predicted"/>
<gene>
    <name evidence="1" type="ORF">MDUV_09800</name>
</gene>
<dbReference type="Proteomes" id="UP000467006">
    <property type="component" value="Chromosome"/>
</dbReference>